<evidence type="ECO:0000313" key="9">
    <source>
        <dbReference type="Proteomes" id="UP000030665"/>
    </source>
</evidence>
<dbReference type="PANTHER" id="PTHR10231">
    <property type="entry name" value="NUCLEOTIDE-SUGAR TRANSMEMBRANE TRANSPORTER"/>
    <property type="match status" value="1"/>
</dbReference>
<evidence type="ECO:0000256" key="1">
    <source>
        <dbReference type="ARBA" id="ARBA00004141"/>
    </source>
</evidence>
<protein>
    <submittedName>
        <fullName evidence="8">Nuc sug transp domain containing protein</fullName>
    </submittedName>
</protein>
<evidence type="ECO:0000256" key="3">
    <source>
        <dbReference type="ARBA" id="ARBA00022597"/>
    </source>
</evidence>
<keyword evidence="9" id="KW-1185">Reference proteome</keyword>
<keyword evidence="3" id="KW-0762">Sugar transport</keyword>
<dbReference type="STRING" id="36087.A0A077Z0G3"/>
<reference evidence="8" key="1">
    <citation type="submission" date="2014-01" db="EMBL/GenBank/DDBJ databases">
        <authorList>
            <person name="Aslett M."/>
        </authorList>
    </citation>
    <scope>NUCLEOTIDE SEQUENCE</scope>
</reference>
<keyword evidence="4 7" id="KW-0812">Transmembrane</keyword>
<feature type="transmembrane region" description="Helical" evidence="7">
    <location>
        <begin position="51"/>
        <end position="72"/>
    </location>
</feature>
<dbReference type="OrthoDB" id="408493at2759"/>
<feature type="transmembrane region" description="Helical" evidence="7">
    <location>
        <begin position="228"/>
        <end position="247"/>
    </location>
</feature>
<dbReference type="SUPFAM" id="SSF103481">
    <property type="entry name" value="Multidrug resistance efflux transporter EmrE"/>
    <property type="match status" value="1"/>
</dbReference>
<evidence type="ECO:0000256" key="2">
    <source>
        <dbReference type="ARBA" id="ARBA00009976"/>
    </source>
</evidence>
<feature type="transmembrane region" description="Helical" evidence="7">
    <location>
        <begin position="123"/>
        <end position="145"/>
    </location>
</feature>
<sequence>MEPSLPNGSVQHNNNFVFHSYLVCSMISIWSIHALTLRYTQVYPDQTGQYGSSTVVFLAEMVKLLIAAFLFWREKRFSCKQWWERFSVEVIRSPVEMMKMSVPSICYAIQNNLEFVALGHLKASTFIVVSQLKVVTTAVFMVVILGRKFSLTRWVSIWLVTMGVAAVCSETALGNTPGKPADQKPNENPILGLTVVMINCTLAGFAGVYCEKMLKETTLSLWMRNMQLYYCGTIFSGITCFAVDGSTVRKFGFFFGYNWKVWLIVSSLCVGGIYVSLVMKYMDNVMKSFAAAFTIITVSLISSWLFSHTLGWPFLVGAVTVCSAIGMYNSVPE</sequence>
<dbReference type="Pfam" id="PF04142">
    <property type="entry name" value="Nuc_sug_transp"/>
    <property type="match status" value="1"/>
</dbReference>
<dbReference type="InterPro" id="IPR037185">
    <property type="entry name" value="EmrE-like"/>
</dbReference>
<dbReference type="GO" id="GO:0015165">
    <property type="term" value="F:pyrimidine nucleotide-sugar transmembrane transporter activity"/>
    <property type="evidence" value="ECO:0007669"/>
    <property type="project" value="InterPro"/>
</dbReference>
<dbReference type="AlphaFoldDB" id="A0A077Z0G3"/>
<feature type="transmembrane region" description="Helical" evidence="7">
    <location>
        <begin position="190"/>
        <end position="208"/>
    </location>
</feature>
<feature type="transmembrane region" description="Helical" evidence="7">
    <location>
        <begin position="259"/>
        <end position="277"/>
    </location>
</feature>
<dbReference type="InterPro" id="IPR007271">
    <property type="entry name" value="Nuc_sug_transpt"/>
</dbReference>
<feature type="transmembrane region" description="Helical" evidence="7">
    <location>
        <begin position="20"/>
        <end position="39"/>
    </location>
</feature>
<evidence type="ECO:0000313" key="8">
    <source>
        <dbReference type="EMBL" id="CDW53494.1"/>
    </source>
</evidence>
<dbReference type="PIRSF" id="PIRSF005799">
    <property type="entry name" value="UDP-gal_transpt"/>
    <property type="match status" value="1"/>
</dbReference>
<accession>A0A077Z0G3</accession>
<gene>
    <name evidence="8" type="ORF">TTRE_0000175901</name>
</gene>
<evidence type="ECO:0000256" key="5">
    <source>
        <dbReference type="ARBA" id="ARBA00022989"/>
    </source>
</evidence>
<comment type="similarity">
    <text evidence="2">Belongs to the nucleotide-sugar transporter family. SLC35A subfamily.</text>
</comment>
<organism evidence="8 9">
    <name type="scientific">Trichuris trichiura</name>
    <name type="common">Whipworm</name>
    <name type="synonym">Trichocephalus trichiurus</name>
    <dbReference type="NCBI Taxonomy" id="36087"/>
    <lineage>
        <taxon>Eukaryota</taxon>
        <taxon>Metazoa</taxon>
        <taxon>Ecdysozoa</taxon>
        <taxon>Nematoda</taxon>
        <taxon>Enoplea</taxon>
        <taxon>Dorylaimia</taxon>
        <taxon>Trichinellida</taxon>
        <taxon>Trichuridae</taxon>
        <taxon>Trichuris</taxon>
    </lineage>
</organism>
<reference evidence="8" key="2">
    <citation type="submission" date="2014-03" db="EMBL/GenBank/DDBJ databases">
        <title>The whipworm genome and dual-species transcriptomics of an intimate host-pathogen interaction.</title>
        <authorList>
            <person name="Foth B.J."/>
            <person name="Tsai I.J."/>
            <person name="Reid A.J."/>
            <person name="Bancroft A.J."/>
            <person name="Nichol S."/>
            <person name="Tracey A."/>
            <person name="Holroyd N."/>
            <person name="Cotton J.A."/>
            <person name="Stanley E.J."/>
            <person name="Zarowiecki M."/>
            <person name="Liu J.Z."/>
            <person name="Huckvale T."/>
            <person name="Cooper P.J."/>
            <person name="Grencis R.K."/>
            <person name="Berriman M."/>
        </authorList>
    </citation>
    <scope>NUCLEOTIDE SEQUENCE [LARGE SCALE GENOMIC DNA]</scope>
</reference>
<feature type="transmembrane region" description="Helical" evidence="7">
    <location>
        <begin position="289"/>
        <end position="306"/>
    </location>
</feature>
<evidence type="ECO:0000256" key="6">
    <source>
        <dbReference type="ARBA" id="ARBA00023136"/>
    </source>
</evidence>
<keyword evidence="3" id="KW-0813">Transport</keyword>
<dbReference type="Proteomes" id="UP000030665">
    <property type="component" value="Unassembled WGS sequence"/>
</dbReference>
<dbReference type="NCBIfam" id="TIGR00803">
    <property type="entry name" value="nst"/>
    <property type="match status" value="1"/>
</dbReference>
<keyword evidence="5 7" id="KW-1133">Transmembrane helix</keyword>
<evidence type="ECO:0000256" key="4">
    <source>
        <dbReference type="ARBA" id="ARBA00022692"/>
    </source>
</evidence>
<feature type="transmembrane region" description="Helical" evidence="7">
    <location>
        <begin position="157"/>
        <end position="178"/>
    </location>
</feature>
<keyword evidence="6 7" id="KW-0472">Membrane</keyword>
<dbReference type="EMBL" id="HG805855">
    <property type="protein sequence ID" value="CDW53494.1"/>
    <property type="molecule type" value="Genomic_DNA"/>
</dbReference>
<evidence type="ECO:0000256" key="7">
    <source>
        <dbReference type="SAM" id="Phobius"/>
    </source>
</evidence>
<comment type="subcellular location">
    <subcellularLocation>
        <location evidence="1">Membrane</location>
        <topology evidence="1">Multi-pass membrane protein</topology>
    </subcellularLocation>
</comment>
<name>A0A077Z0G3_TRITR</name>
<proteinExistence type="inferred from homology"/>
<feature type="transmembrane region" description="Helical" evidence="7">
    <location>
        <begin position="312"/>
        <end position="331"/>
    </location>
</feature>
<dbReference type="GO" id="GO:0000139">
    <property type="term" value="C:Golgi membrane"/>
    <property type="evidence" value="ECO:0007669"/>
    <property type="project" value="InterPro"/>
</dbReference>